<keyword evidence="2" id="KW-1185">Reference proteome</keyword>
<protein>
    <submittedName>
        <fullName evidence="1">Uncharacterized protein</fullName>
    </submittedName>
</protein>
<dbReference type="EMBL" id="JAKCXM010000763">
    <property type="protein sequence ID" value="KAJ0391984.1"/>
    <property type="molecule type" value="Genomic_DNA"/>
</dbReference>
<comment type="caution">
    <text evidence="1">The sequence shown here is derived from an EMBL/GenBank/DDBJ whole genome shotgun (WGS) entry which is preliminary data.</text>
</comment>
<evidence type="ECO:0000313" key="1">
    <source>
        <dbReference type="EMBL" id="KAJ0391984.1"/>
    </source>
</evidence>
<organism evidence="1 2">
    <name type="scientific">Pythium insidiosum</name>
    <name type="common">Pythiosis disease agent</name>
    <dbReference type="NCBI Taxonomy" id="114742"/>
    <lineage>
        <taxon>Eukaryota</taxon>
        <taxon>Sar</taxon>
        <taxon>Stramenopiles</taxon>
        <taxon>Oomycota</taxon>
        <taxon>Peronosporomycetes</taxon>
        <taxon>Pythiales</taxon>
        <taxon>Pythiaceae</taxon>
        <taxon>Pythium</taxon>
    </lineage>
</organism>
<dbReference type="Proteomes" id="UP001209570">
    <property type="component" value="Unassembled WGS sequence"/>
</dbReference>
<gene>
    <name evidence="1" type="ORF">P43SY_007290</name>
</gene>
<proteinExistence type="predicted"/>
<sequence>MPSSPWHPSLAWLVTRATSSAESSDLAVLQLWARVAGDATDAIALELLALDDKRWRRLGRLLFAADVHTVRAVVSTMRVLVTDTQSSKASPASTALRRRMWSDEWRALLLEKLRNCMALLRETVPSDRHRLVEEYETLCLRLVDTMAALVHSREHELLPRDLVWWIDVLVEQSKARASDRIACQATSELIRLVADASSLHEDVRAYLLAVDVVFEHHLAALLAPDTSRRHARSRNATREQRSLLSLDLLVLGAGQSPDVLAMLDREHRVLDLVMQDIHGNEDDHVPLELLERSLTLLTLTLASASGSASTLTAIRLSGALISLSWLLIHRAPSVRSLTSKIWCSVLALSPRQDLLRALVEQGCVLVFFLVSPESVDARTLLIPWVIDGVDSDVDGQFVDATIVGISRSSNPRLQRNVLLALCLLRHRSVVVRETFETCDVVHDILRLMTDDVTLPVQLLRLGLLCLDKRSALWLDPHDRHQCVKTSSFTPLGCFGGAC</sequence>
<accession>A0AAD5M176</accession>
<name>A0AAD5M176_PYTIN</name>
<evidence type="ECO:0000313" key="2">
    <source>
        <dbReference type="Proteomes" id="UP001209570"/>
    </source>
</evidence>
<reference evidence="1" key="1">
    <citation type="submission" date="2021-12" db="EMBL/GenBank/DDBJ databases">
        <title>Prjna785345.</title>
        <authorList>
            <person name="Rujirawat T."/>
            <person name="Krajaejun T."/>
        </authorList>
    </citation>
    <scope>NUCLEOTIDE SEQUENCE</scope>
    <source>
        <strain evidence="1">Pi057C3</strain>
    </source>
</reference>
<dbReference type="AlphaFoldDB" id="A0AAD5M176"/>